<dbReference type="GO" id="GO:0008466">
    <property type="term" value="F:glycogenin glucosyltransferase activity"/>
    <property type="evidence" value="ECO:0007669"/>
    <property type="project" value="UniProtKB-EC"/>
</dbReference>
<comment type="caution">
    <text evidence="15">The sequence shown here is derived from an EMBL/GenBank/DDBJ whole genome shotgun (WGS) entry which is preliminary data.</text>
</comment>
<feature type="region of interest" description="Disordered" evidence="14">
    <location>
        <begin position="500"/>
        <end position="558"/>
    </location>
</feature>
<keyword evidence="4" id="KW-0808">Transferase</keyword>
<comment type="cofactor">
    <cofactor evidence="1">
        <name>Mn(2+)</name>
        <dbReference type="ChEBI" id="CHEBI:29035"/>
    </cofactor>
</comment>
<feature type="region of interest" description="Disordered" evidence="14">
    <location>
        <begin position="613"/>
        <end position="845"/>
    </location>
</feature>
<feature type="compositionally biased region" description="Polar residues" evidence="14">
    <location>
        <begin position="775"/>
        <end position="784"/>
    </location>
</feature>
<evidence type="ECO:0000256" key="12">
    <source>
        <dbReference type="ARBA" id="ARBA00052293"/>
    </source>
</evidence>
<evidence type="ECO:0000256" key="9">
    <source>
        <dbReference type="ARBA" id="ARBA00038162"/>
    </source>
</evidence>
<evidence type="ECO:0000256" key="8">
    <source>
        <dbReference type="ARBA" id="ARBA00023211"/>
    </source>
</evidence>
<proteinExistence type="inferred from homology"/>
<dbReference type="GO" id="GO:0046872">
    <property type="term" value="F:metal ion binding"/>
    <property type="evidence" value="ECO:0007669"/>
    <property type="project" value="UniProtKB-KW"/>
</dbReference>
<comment type="similarity">
    <text evidence="9">Belongs to the glycosyltransferase 8 family. Glycogenin subfamily.</text>
</comment>
<dbReference type="Pfam" id="PF01501">
    <property type="entry name" value="Glyco_transf_8"/>
    <property type="match status" value="1"/>
</dbReference>
<comment type="function">
    <text evidence="13">Self-glucosylating initiator of glycogen synthesis. It catalyzes the formation of a short alpha (1,4)-glucosyl chain covalently attached via a glucose 1-O-tyrosyl linkage to internal tyrosine residues and these chains act as primers for the elongation reaction catalyzed by glycogen synthase.</text>
</comment>
<feature type="compositionally biased region" description="Acidic residues" evidence="14">
    <location>
        <begin position="656"/>
        <end position="671"/>
    </location>
</feature>
<dbReference type="GO" id="GO:0005978">
    <property type="term" value="P:glycogen biosynthetic process"/>
    <property type="evidence" value="ECO:0007669"/>
    <property type="project" value="UniProtKB-KW"/>
</dbReference>
<evidence type="ECO:0000256" key="6">
    <source>
        <dbReference type="ARBA" id="ARBA00023056"/>
    </source>
</evidence>
<keyword evidence="5" id="KW-0479">Metal-binding</keyword>
<protein>
    <recommendedName>
        <fullName evidence="10">glycogenin glucosyltransferase</fullName>
        <ecNumber evidence="10">2.4.1.186</ecNumber>
    </recommendedName>
</protein>
<reference evidence="15" key="1">
    <citation type="submission" date="2020-04" db="EMBL/GenBank/DDBJ databases">
        <title>Analysis of mating type loci in Filobasidium floriforme.</title>
        <authorList>
            <person name="Nowrousian M."/>
        </authorList>
    </citation>
    <scope>NUCLEOTIDE SEQUENCE</scope>
    <source>
        <strain evidence="15">CBS 6242</strain>
    </source>
</reference>
<organism evidence="15 16">
    <name type="scientific">Filobasidium floriforme</name>
    <dbReference type="NCBI Taxonomy" id="5210"/>
    <lineage>
        <taxon>Eukaryota</taxon>
        <taxon>Fungi</taxon>
        <taxon>Dikarya</taxon>
        <taxon>Basidiomycota</taxon>
        <taxon>Agaricomycotina</taxon>
        <taxon>Tremellomycetes</taxon>
        <taxon>Filobasidiales</taxon>
        <taxon>Filobasidiaceae</taxon>
        <taxon>Filobasidium</taxon>
    </lineage>
</organism>
<evidence type="ECO:0000256" key="3">
    <source>
        <dbReference type="ARBA" id="ARBA00022490"/>
    </source>
</evidence>
<evidence type="ECO:0000256" key="5">
    <source>
        <dbReference type="ARBA" id="ARBA00022723"/>
    </source>
</evidence>
<dbReference type="EMBL" id="JABELV010000006">
    <property type="protein sequence ID" value="KAG7571497.1"/>
    <property type="molecule type" value="Genomic_DNA"/>
</dbReference>
<dbReference type="SUPFAM" id="SSF53448">
    <property type="entry name" value="Nucleotide-diphospho-sugar transferases"/>
    <property type="match status" value="1"/>
</dbReference>
<evidence type="ECO:0000313" key="15">
    <source>
        <dbReference type="EMBL" id="KAG7571497.1"/>
    </source>
</evidence>
<comment type="catalytic activity">
    <reaction evidence="12">
        <text>L-tyrosyl-[glycogenin] + UDP-alpha-D-glucose = alpha-D-glucosyl-L-tyrosyl-[glycogenin] + UDP + H(+)</text>
        <dbReference type="Rhea" id="RHEA:23360"/>
        <dbReference type="Rhea" id="RHEA-COMP:14604"/>
        <dbReference type="Rhea" id="RHEA-COMP:14605"/>
        <dbReference type="ChEBI" id="CHEBI:15378"/>
        <dbReference type="ChEBI" id="CHEBI:46858"/>
        <dbReference type="ChEBI" id="CHEBI:58223"/>
        <dbReference type="ChEBI" id="CHEBI:58885"/>
        <dbReference type="ChEBI" id="CHEBI:140573"/>
        <dbReference type="EC" id="2.4.1.186"/>
    </reaction>
</comment>
<evidence type="ECO:0000256" key="1">
    <source>
        <dbReference type="ARBA" id="ARBA00001936"/>
    </source>
</evidence>
<feature type="compositionally biased region" description="Polar residues" evidence="14">
    <location>
        <begin position="795"/>
        <end position="829"/>
    </location>
</feature>
<feature type="compositionally biased region" description="Polar residues" evidence="14">
    <location>
        <begin position="683"/>
        <end position="709"/>
    </location>
</feature>
<comment type="catalytic activity">
    <reaction evidence="11">
        <text>[1,4-alpha-D-glucosyl](n)-L-tyrosyl-[glycogenin] + UDP-alpha-D-glucose = [1,4-alpha-D-glucosyl](n+1)-L-tyrosyl-[glycogenin] + UDP + H(+)</text>
        <dbReference type="Rhea" id="RHEA:56560"/>
        <dbReference type="Rhea" id="RHEA-COMP:14606"/>
        <dbReference type="Rhea" id="RHEA-COMP:14607"/>
        <dbReference type="ChEBI" id="CHEBI:15378"/>
        <dbReference type="ChEBI" id="CHEBI:58223"/>
        <dbReference type="ChEBI" id="CHEBI:58885"/>
        <dbReference type="ChEBI" id="CHEBI:140574"/>
        <dbReference type="EC" id="2.4.1.186"/>
    </reaction>
</comment>
<feature type="region of interest" description="Disordered" evidence="14">
    <location>
        <begin position="399"/>
        <end position="435"/>
    </location>
</feature>
<dbReference type="Proteomes" id="UP000812966">
    <property type="component" value="Unassembled WGS sequence"/>
</dbReference>
<keyword evidence="8" id="KW-0464">Manganese</keyword>
<dbReference type="PANTHER" id="PTHR11183">
    <property type="entry name" value="GLYCOGENIN SUBFAMILY MEMBER"/>
    <property type="match status" value="1"/>
</dbReference>
<dbReference type="InterPro" id="IPR002495">
    <property type="entry name" value="Glyco_trans_8"/>
</dbReference>
<evidence type="ECO:0000313" key="16">
    <source>
        <dbReference type="Proteomes" id="UP000812966"/>
    </source>
</evidence>
<dbReference type="CDD" id="cd02537">
    <property type="entry name" value="GT8_Glycogenin"/>
    <property type="match status" value="1"/>
</dbReference>
<evidence type="ECO:0000256" key="10">
    <source>
        <dbReference type="ARBA" id="ARBA00038934"/>
    </source>
</evidence>
<evidence type="ECO:0000256" key="13">
    <source>
        <dbReference type="ARBA" id="ARBA00057883"/>
    </source>
</evidence>
<dbReference type="InterPro" id="IPR050587">
    <property type="entry name" value="GNT1/Glycosyltrans_8"/>
</dbReference>
<dbReference type="AlphaFoldDB" id="A0A8K0NTN7"/>
<dbReference type="InterPro" id="IPR029044">
    <property type="entry name" value="Nucleotide-diphossugar_trans"/>
</dbReference>
<feature type="region of interest" description="Disordered" evidence="14">
    <location>
        <begin position="368"/>
        <end position="387"/>
    </location>
</feature>
<dbReference type="Gene3D" id="3.90.550.10">
    <property type="entry name" value="Spore Coat Polysaccharide Biosynthesis Protein SpsA, Chain A"/>
    <property type="match status" value="1"/>
</dbReference>
<evidence type="ECO:0000256" key="14">
    <source>
        <dbReference type="SAM" id="MobiDB-lite"/>
    </source>
</evidence>
<evidence type="ECO:0000256" key="4">
    <source>
        <dbReference type="ARBA" id="ARBA00022679"/>
    </source>
</evidence>
<comment type="subcellular location">
    <subcellularLocation>
        <location evidence="2">Cytoplasm</location>
    </subcellularLocation>
</comment>
<keyword evidence="16" id="KW-1185">Reference proteome</keyword>
<evidence type="ECO:0000256" key="11">
    <source>
        <dbReference type="ARBA" id="ARBA00050886"/>
    </source>
</evidence>
<keyword evidence="6" id="KW-0320">Glycogen biosynthesis</keyword>
<keyword evidence="7" id="KW-0325">Glycoprotein</keyword>
<keyword evidence="3" id="KW-0963">Cytoplasm</keyword>
<dbReference type="EC" id="2.4.1.186" evidence="10"/>
<gene>
    <name evidence="15" type="ORF">FFLO_00513</name>
</gene>
<accession>A0A8K0NTN7</accession>
<dbReference type="GO" id="GO:0005737">
    <property type="term" value="C:cytoplasm"/>
    <property type="evidence" value="ECO:0007669"/>
    <property type="project" value="UniProtKB-SubCell"/>
</dbReference>
<sequence length="859" mass="94007">MSFPQPEFAFVTLLNSSSYLPGALVLAHSLRDLHPQPRTVEFHTVCLVTPETVDVESIKQLRSAFDVVIGVEVIASGAEGQAGLQLMGRPDLHSALTKLHIFRLEGKYSKIVYLDADVLPLRPLTQLFSLPNRFSACPDSGWPDCFNSGVMVFEPKESDFRGMIKLMEDARKGDVELEGMGIGSGNGSFDGADQGLLNEWFSEEGQGGDWNRLSFTYNVTPSAAYQYAPAYRRYGSKIHCVHFIGNNKPWRSIVTRPARAPTPNIKDMPFDYPSLVDRWFAVYDRYMRPLGQPIANPIFSVPQNVAVWNMPALSTEEGREQIDKMHASPRVDSSAVSMALGGANVHAAGIEGTYYSLPLDGRVDLMRPLPAKPSVPTPERKPSLAGSPPIYAQALPHTAPVHPPARQGSSPIPETWNAQFDSPPRRSGPQYGEMRQGMPENYVNVWDKPLGHQKQRTEDWNVAGSYPTIPDVVKEDKWYAGAADGKPDYSKVETVFPWEKEERQPPSRHFPASDPPPPRANPLPELRLHLPSPPAPQDIRLPLSTAASPTGPQQHRKQMSFHQAMAQYTNAWDIPSIQNYASRLGGPKERKALAKGMQTPALERENMQGILLAEPESKQRNNKHLVPARPHSHAKRGKRSADSTPPETRSEGSRDGDDEETTSGSDKDEEERYPIVRRGAGGSSTRPGHSRTASKMSSTGGSPITTPGQETGPRSAGNGGGKHYTVRSVQTDPVPMQDRVVQTSPEQRMADLATAKRTAGPSSYKFGAIGADHVSQGTASQTDTGLGGLRRKPVRQSSEETITSATYNSPKNNAQTRVPNGSASSSSNEARPKPTSRIFDPSTSIDVSHLAPKSFALHM</sequence>
<dbReference type="FunFam" id="3.90.550.10:FF:000092">
    <property type="entry name" value="Glycogenin 2"/>
    <property type="match status" value="1"/>
</dbReference>
<feature type="compositionally biased region" description="Polar residues" evidence="14">
    <location>
        <begin position="407"/>
        <end position="420"/>
    </location>
</feature>
<name>A0A8K0NTN7_9TREE</name>
<evidence type="ECO:0000256" key="7">
    <source>
        <dbReference type="ARBA" id="ARBA00023180"/>
    </source>
</evidence>
<evidence type="ECO:0000256" key="2">
    <source>
        <dbReference type="ARBA" id="ARBA00004496"/>
    </source>
</evidence>